<evidence type="ECO:0000256" key="5">
    <source>
        <dbReference type="HAMAP-Rule" id="MF_00378"/>
    </source>
</evidence>
<evidence type="ECO:0000256" key="1">
    <source>
        <dbReference type="ARBA" id="ARBA00022490"/>
    </source>
</evidence>
<keyword evidence="1 5" id="KW-0963">Cytoplasm</keyword>
<accession>A0A1D9MKV9</accession>
<dbReference type="EMBL" id="CP017812">
    <property type="protein sequence ID" value="AOZ72947.1"/>
    <property type="molecule type" value="Genomic_DNA"/>
</dbReference>
<evidence type="ECO:0000313" key="10">
    <source>
        <dbReference type="Proteomes" id="UP000176288"/>
    </source>
</evidence>
<comment type="catalytic activity">
    <reaction evidence="5 6">
        <text>Exonucleolytic cleavage in either 5'- to 3'- or 3'- to 5'-direction to yield nucleoside 5'-phosphates.</text>
        <dbReference type="EC" id="3.1.11.6"/>
    </reaction>
</comment>
<dbReference type="InterPro" id="IPR025824">
    <property type="entry name" value="OB-fold_nuc-bd_dom"/>
</dbReference>
<evidence type="ECO:0000259" key="8">
    <source>
        <dbReference type="Pfam" id="PF13742"/>
    </source>
</evidence>
<sequence length="418" mass="45695">MEDMSQPLAATALETTRENPWPLRLLSEKMKGYIDRMSPTWIEAEVEELSIRPGNKMTFLTLRDLEGEEHLKVSMWAGVIAPVKDTIAPGSRVVVYAKPTFWTRTGTLQLQAAEIHLQGLGEMLARIEQLRVALAQEGIFDASHKKPLPVIPRKIGLICGQGAKAEQDVIVNARGRWPAAQFETRYANVQGEQCPPTVVAALQELDQIPDVDVIIITRGGGAVADLLPFSDERIVRAAFAAKTPIVSAIGHETDCPLLDLVADYRASTPTDAAKRVVPDLETELTGVQNALAHARTAFTSRLRAEMDQLAQIRSRPTFASPAGIIDAHQQDLDRAKESMAERLRNRLEVERVTLGGLTRELAALSPGAIMERGYSVVRGPDKKVITSHTQAKKGDMLQIMLAEGNLITTVQISAAGLK</sequence>
<dbReference type="PANTHER" id="PTHR30008">
    <property type="entry name" value="EXODEOXYRIBONUCLEASE 7 LARGE SUBUNIT"/>
    <property type="match status" value="1"/>
</dbReference>
<dbReference type="NCBIfam" id="TIGR00237">
    <property type="entry name" value="xseA"/>
    <property type="match status" value="1"/>
</dbReference>
<dbReference type="AlphaFoldDB" id="A0A1D9MKV9"/>
<dbReference type="InterPro" id="IPR020579">
    <property type="entry name" value="Exonuc_VII_lsu_C"/>
</dbReference>
<dbReference type="GO" id="GO:0008855">
    <property type="term" value="F:exodeoxyribonuclease VII activity"/>
    <property type="evidence" value="ECO:0007669"/>
    <property type="project" value="UniProtKB-UniRule"/>
</dbReference>
<dbReference type="InterPro" id="IPR003753">
    <property type="entry name" value="Exonuc_VII_L"/>
</dbReference>
<reference evidence="9 10" key="1">
    <citation type="submission" date="2016-10" db="EMBL/GenBank/DDBJ databases">
        <title>Actinomyces aegypiusis sp. nov., isolated from the Aegypius monachus in Qinghai Tibet Plateau China.</title>
        <authorList>
            <person name="Wang Y."/>
        </authorList>
    </citation>
    <scope>NUCLEOTIDE SEQUENCE [LARGE SCALE GENOMIC DNA]</scope>
    <source>
        <strain evidence="9 10">VUL4_3</strain>
    </source>
</reference>
<feature type="domain" description="Exonuclease VII large subunit C-terminal" evidence="7">
    <location>
        <begin position="139"/>
        <end position="352"/>
    </location>
</feature>
<keyword evidence="4 5" id="KW-0269">Exonuclease</keyword>
<dbReference type="Pfam" id="PF02601">
    <property type="entry name" value="Exonuc_VII_L"/>
    <property type="match status" value="1"/>
</dbReference>
<feature type="domain" description="OB-fold nucleic acid binding" evidence="8">
    <location>
        <begin position="26"/>
        <end position="115"/>
    </location>
</feature>
<keyword evidence="2 5" id="KW-0540">Nuclease</keyword>
<evidence type="ECO:0000313" key="9">
    <source>
        <dbReference type="EMBL" id="AOZ72947.1"/>
    </source>
</evidence>
<dbReference type="KEGG" id="avu:BK816_06290"/>
<evidence type="ECO:0000259" key="7">
    <source>
        <dbReference type="Pfam" id="PF02601"/>
    </source>
</evidence>
<dbReference type="Proteomes" id="UP000176288">
    <property type="component" value="Chromosome"/>
</dbReference>
<evidence type="ECO:0000256" key="6">
    <source>
        <dbReference type="RuleBase" id="RU004355"/>
    </source>
</evidence>
<dbReference type="GO" id="GO:0003676">
    <property type="term" value="F:nucleic acid binding"/>
    <property type="evidence" value="ECO:0007669"/>
    <property type="project" value="InterPro"/>
</dbReference>
<dbReference type="PANTHER" id="PTHR30008:SF0">
    <property type="entry name" value="EXODEOXYRIBONUCLEASE 7 LARGE SUBUNIT"/>
    <property type="match status" value="1"/>
</dbReference>
<dbReference type="HAMAP" id="MF_00378">
    <property type="entry name" value="Exonuc_7_L"/>
    <property type="match status" value="1"/>
</dbReference>
<dbReference type="GO" id="GO:0006308">
    <property type="term" value="P:DNA catabolic process"/>
    <property type="evidence" value="ECO:0007669"/>
    <property type="project" value="UniProtKB-UniRule"/>
</dbReference>
<gene>
    <name evidence="5" type="primary">xseA</name>
    <name evidence="9" type="ORF">BK816_06290</name>
</gene>
<dbReference type="CDD" id="cd04489">
    <property type="entry name" value="ExoVII_LU_OBF"/>
    <property type="match status" value="1"/>
</dbReference>
<keyword evidence="10" id="KW-1185">Reference proteome</keyword>
<dbReference type="GO" id="GO:0009318">
    <property type="term" value="C:exodeoxyribonuclease VII complex"/>
    <property type="evidence" value="ECO:0007669"/>
    <property type="project" value="UniProtKB-UniRule"/>
</dbReference>
<dbReference type="EC" id="3.1.11.6" evidence="5"/>
<dbReference type="Pfam" id="PF13742">
    <property type="entry name" value="tRNA_anti_2"/>
    <property type="match status" value="1"/>
</dbReference>
<dbReference type="GO" id="GO:0005737">
    <property type="term" value="C:cytoplasm"/>
    <property type="evidence" value="ECO:0007669"/>
    <property type="project" value="UniProtKB-SubCell"/>
</dbReference>
<comment type="subcellular location">
    <subcellularLocation>
        <location evidence="5 6">Cytoplasm</location>
    </subcellularLocation>
</comment>
<keyword evidence="3 5" id="KW-0378">Hydrolase</keyword>
<comment type="subunit">
    <text evidence="5">Heterooligomer composed of large and small subunits.</text>
</comment>
<organism evidence="9 10">
    <name type="scientific">Boudabousia tangfeifanii</name>
    <dbReference type="NCBI Taxonomy" id="1912795"/>
    <lineage>
        <taxon>Bacteria</taxon>
        <taxon>Bacillati</taxon>
        <taxon>Actinomycetota</taxon>
        <taxon>Actinomycetes</taxon>
        <taxon>Actinomycetales</taxon>
        <taxon>Actinomycetaceae</taxon>
        <taxon>Boudabousia</taxon>
    </lineage>
</organism>
<evidence type="ECO:0000256" key="3">
    <source>
        <dbReference type="ARBA" id="ARBA00022801"/>
    </source>
</evidence>
<dbReference type="OrthoDB" id="9802795at2"/>
<comment type="function">
    <text evidence="5">Bidirectionally degrades single-stranded DNA into large acid-insoluble oligonucleotides, which are then degraded further into small acid-soluble oligonucleotides.</text>
</comment>
<evidence type="ECO:0000256" key="4">
    <source>
        <dbReference type="ARBA" id="ARBA00022839"/>
    </source>
</evidence>
<dbReference type="STRING" id="1912795.BK816_06290"/>
<name>A0A1D9MKV9_9ACTO</name>
<comment type="similarity">
    <text evidence="5 6">Belongs to the XseA family.</text>
</comment>
<protein>
    <recommendedName>
        <fullName evidence="5">Exodeoxyribonuclease 7 large subunit</fullName>
        <ecNumber evidence="5">3.1.11.6</ecNumber>
    </recommendedName>
    <alternativeName>
        <fullName evidence="5">Exodeoxyribonuclease VII large subunit</fullName>
        <shortName evidence="5">Exonuclease VII large subunit</shortName>
    </alternativeName>
</protein>
<evidence type="ECO:0000256" key="2">
    <source>
        <dbReference type="ARBA" id="ARBA00022722"/>
    </source>
</evidence>
<proteinExistence type="inferred from homology"/>